<feature type="compositionally biased region" description="Acidic residues" evidence="2">
    <location>
        <begin position="796"/>
        <end position="819"/>
    </location>
</feature>
<feature type="region of interest" description="Disordered" evidence="2">
    <location>
        <begin position="26"/>
        <end position="94"/>
    </location>
</feature>
<keyword evidence="4" id="KW-1185">Reference proteome</keyword>
<feature type="compositionally biased region" description="Low complexity" evidence="2">
    <location>
        <begin position="1"/>
        <end position="13"/>
    </location>
</feature>
<feature type="compositionally biased region" description="Polar residues" evidence="2">
    <location>
        <begin position="79"/>
        <end position="94"/>
    </location>
</feature>
<comment type="similarity">
    <text evidence="1">Belongs to the RRN3 family.</text>
</comment>
<protein>
    <submittedName>
        <fullName evidence="3">RNA polymerase I transcription factor</fullName>
    </submittedName>
</protein>
<feature type="region of interest" description="Disordered" evidence="2">
    <location>
        <begin position="1"/>
        <end position="20"/>
    </location>
</feature>
<dbReference type="PANTHER" id="PTHR12790:SF0">
    <property type="entry name" value="RNA POLYMERASE I-SPECIFIC TRANSCRIPTION INITIATION FACTOR RRN3-RELATED"/>
    <property type="match status" value="1"/>
</dbReference>
<sequence>MKRAAPSSSPRSAKLAGEPFPTARFSNLAAVGSSSAPRQTPPRLHQLSTKTENAQASSLGEAGSSSPRSSMKARSRPSQDGSNGVASSGAGQPNMSHYRKGMYISYVTNSFSELSKGNAGPYQDLIGQFKAGANSLANPGSNISKSATSISALSSWLSAVSAFASHLDRRTHNDLVESILALPWTTTPSEAFAASWIRFVCALVSARSEWTKAVLKKAMQGFGLRSEWRPPTNPAQPLPPRKHTYYHIHLLLRSLLSLIPTLPSQLAPLLVRSFPHKREGKVAHLVFVSNALKLCEYAPELAETVLSCVVDRGMQIDVEIQLELDDLDDDVDPNEAFTAPNAYDDDPFSDGEDSRLDDTAAQAKRLKTVRELVDKLDAVMGCVFRHLENRNSHYEDLARGGDGSCSRMQQDDHKSAADDLAGISADLGLDLTSHAPSPARAAALRSNQFHLLLSVFQRAVLPTFKSRYVQFFVFWAASLDADFADLLLGFLLGKAIYGVGAEQQLLSNGSMQPMTGSEPTIMRVAASSYVASLVSRARYISISDTRAVMLNLCSFLEGHLERTGRVQMQESSEVPSDARKQLEAELSGGINGQHALFYSVAQAAFYIFCFRWRDLRVSSALEDEENAGGLDLSTIGNASWRWSEGLHILQRAITSPLNPLAHCSPEIVRQFAAVAQHTGLLFCWSIIESNNRRRGKRRAPGMELRDAGSGSGTPMNQSAPGTPTGSRPDQLSRQASGADVAQDDSDGGGTARQGMGGYAPQTLDVFFPFDPYRLKHSSRWIDPLYREWSDVAPEGMEPDQEEGEAESGTEAENEADEDQSSLAQSLDPEQGALPASFTTSRSADTTHSQSSASDSPSAEEGDTGNESPAQLLNTPQDFLGPSATLDIPRQGKAQGATEDSEGFSRSLEVMSISR</sequence>
<dbReference type="Proteomes" id="UP000054845">
    <property type="component" value="Unassembled WGS sequence"/>
</dbReference>
<dbReference type="OrthoDB" id="26970at2759"/>
<reference evidence="3 4" key="1">
    <citation type="submission" date="2014-09" db="EMBL/GenBank/DDBJ databases">
        <authorList>
            <person name="Magalhaes I.L.F."/>
            <person name="Oliveira U."/>
            <person name="Santos F.R."/>
            <person name="Vidigal T.H.D.A."/>
            <person name="Brescovit A.D."/>
            <person name="Santos A.J."/>
        </authorList>
    </citation>
    <scope>NUCLEOTIDE SEQUENCE [LARGE SCALE GENOMIC DNA]</scope>
</reference>
<feature type="region of interest" description="Disordered" evidence="2">
    <location>
        <begin position="794"/>
        <end position="914"/>
    </location>
</feature>
<feature type="region of interest" description="Disordered" evidence="2">
    <location>
        <begin position="694"/>
        <end position="756"/>
    </location>
</feature>
<name>A0A0P1BD87_9BASI</name>
<evidence type="ECO:0000256" key="1">
    <source>
        <dbReference type="ARBA" id="ARBA00010098"/>
    </source>
</evidence>
<proteinExistence type="inferred from homology"/>
<accession>A0A0P1BD87</accession>
<feature type="compositionally biased region" description="Polar residues" evidence="2">
    <location>
        <begin position="46"/>
        <end position="58"/>
    </location>
</feature>
<feature type="compositionally biased region" description="Low complexity" evidence="2">
    <location>
        <begin position="842"/>
        <end position="856"/>
    </location>
</feature>
<organism evidence="3 4">
    <name type="scientific">Ceraceosorus bombacis</name>
    <dbReference type="NCBI Taxonomy" id="401625"/>
    <lineage>
        <taxon>Eukaryota</taxon>
        <taxon>Fungi</taxon>
        <taxon>Dikarya</taxon>
        <taxon>Basidiomycota</taxon>
        <taxon>Ustilaginomycotina</taxon>
        <taxon>Exobasidiomycetes</taxon>
        <taxon>Ceraceosorales</taxon>
        <taxon>Ceraceosoraceae</taxon>
        <taxon>Ceraceosorus</taxon>
    </lineage>
</organism>
<evidence type="ECO:0000256" key="2">
    <source>
        <dbReference type="SAM" id="MobiDB-lite"/>
    </source>
</evidence>
<feature type="region of interest" description="Disordered" evidence="2">
    <location>
        <begin position="329"/>
        <end position="355"/>
    </location>
</feature>
<dbReference type="PANTHER" id="PTHR12790">
    <property type="entry name" value="TRANSCRIPTION INITIATION FACTOR IA RRN3"/>
    <property type="match status" value="1"/>
</dbReference>
<feature type="compositionally biased region" description="Polar residues" evidence="2">
    <location>
        <begin position="712"/>
        <end position="735"/>
    </location>
</feature>
<dbReference type="STRING" id="401625.A0A0P1BD87"/>
<dbReference type="GO" id="GO:0001042">
    <property type="term" value="F:RNA polymerase I core binding"/>
    <property type="evidence" value="ECO:0007669"/>
    <property type="project" value="TreeGrafter"/>
</dbReference>
<dbReference type="GO" id="GO:0005634">
    <property type="term" value="C:nucleus"/>
    <property type="evidence" value="ECO:0007669"/>
    <property type="project" value="TreeGrafter"/>
</dbReference>
<dbReference type="InterPro" id="IPR007991">
    <property type="entry name" value="RNA_pol_I_trans_ini_fac_RRN3"/>
</dbReference>
<dbReference type="Pfam" id="PF05327">
    <property type="entry name" value="RRN3"/>
    <property type="match status" value="1"/>
</dbReference>
<feature type="compositionally biased region" description="Gly residues" evidence="2">
    <location>
        <begin position="747"/>
        <end position="756"/>
    </location>
</feature>
<feature type="compositionally biased region" description="Low complexity" evidence="2">
    <location>
        <begin position="64"/>
        <end position="78"/>
    </location>
</feature>
<dbReference type="GO" id="GO:0001181">
    <property type="term" value="F:RNA polymerase I general transcription initiation factor activity"/>
    <property type="evidence" value="ECO:0007669"/>
    <property type="project" value="InterPro"/>
</dbReference>
<dbReference type="SMR" id="A0A0P1BD87"/>
<evidence type="ECO:0000313" key="3">
    <source>
        <dbReference type="EMBL" id="CEH13893.1"/>
    </source>
</evidence>
<dbReference type="GO" id="GO:0006361">
    <property type="term" value="P:transcription initiation at RNA polymerase I promoter"/>
    <property type="evidence" value="ECO:0007669"/>
    <property type="project" value="InterPro"/>
</dbReference>
<dbReference type="EMBL" id="CCYA01000233">
    <property type="protein sequence ID" value="CEH13893.1"/>
    <property type="molecule type" value="Genomic_DNA"/>
</dbReference>
<feature type="compositionally biased region" description="Polar residues" evidence="2">
    <location>
        <begin position="864"/>
        <end position="876"/>
    </location>
</feature>
<evidence type="ECO:0000313" key="4">
    <source>
        <dbReference type="Proteomes" id="UP000054845"/>
    </source>
</evidence>
<dbReference type="AlphaFoldDB" id="A0A0P1BD87"/>